<proteinExistence type="predicted"/>
<dbReference type="EMBL" id="MU006224">
    <property type="protein sequence ID" value="KAF2827545.1"/>
    <property type="molecule type" value="Genomic_DNA"/>
</dbReference>
<dbReference type="AlphaFoldDB" id="A0A6A7A4N8"/>
<reference evidence="2" key="1">
    <citation type="journal article" date="2020" name="Stud. Mycol.">
        <title>101 Dothideomycetes genomes: a test case for predicting lifestyles and emergence of pathogens.</title>
        <authorList>
            <person name="Haridas S."/>
            <person name="Albert R."/>
            <person name="Binder M."/>
            <person name="Bloem J."/>
            <person name="Labutti K."/>
            <person name="Salamov A."/>
            <person name="Andreopoulos B."/>
            <person name="Baker S."/>
            <person name="Barry K."/>
            <person name="Bills G."/>
            <person name="Bluhm B."/>
            <person name="Cannon C."/>
            <person name="Castanera R."/>
            <person name="Culley D."/>
            <person name="Daum C."/>
            <person name="Ezra D."/>
            <person name="Gonzalez J."/>
            <person name="Henrissat B."/>
            <person name="Kuo A."/>
            <person name="Liang C."/>
            <person name="Lipzen A."/>
            <person name="Lutzoni F."/>
            <person name="Magnuson J."/>
            <person name="Mondo S."/>
            <person name="Nolan M."/>
            <person name="Ohm R."/>
            <person name="Pangilinan J."/>
            <person name="Park H.-J."/>
            <person name="Ramirez L."/>
            <person name="Alfaro M."/>
            <person name="Sun H."/>
            <person name="Tritt A."/>
            <person name="Yoshinaga Y."/>
            <person name="Zwiers L.-H."/>
            <person name="Turgeon B."/>
            <person name="Goodwin S."/>
            <person name="Spatafora J."/>
            <person name="Crous P."/>
            <person name="Grigoriev I."/>
        </authorList>
    </citation>
    <scope>NUCLEOTIDE SEQUENCE</scope>
    <source>
        <strain evidence="2">CBS 113818</strain>
    </source>
</reference>
<evidence type="ECO:0000313" key="3">
    <source>
        <dbReference type="Proteomes" id="UP000799424"/>
    </source>
</evidence>
<organism evidence="2 3">
    <name type="scientific">Ophiobolus disseminans</name>
    <dbReference type="NCBI Taxonomy" id="1469910"/>
    <lineage>
        <taxon>Eukaryota</taxon>
        <taxon>Fungi</taxon>
        <taxon>Dikarya</taxon>
        <taxon>Ascomycota</taxon>
        <taxon>Pezizomycotina</taxon>
        <taxon>Dothideomycetes</taxon>
        <taxon>Pleosporomycetidae</taxon>
        <taxon>Pleosporales</taxon>
        <taxon>Pleosporineae</taxon>
        <taxon>Phaeosphaeriaceae</taxon>
        <taxon>Ophiobolus</taxon>
    </lineage>
</organism>
<evidence type="ECO:0000256" key="1">
    <source>
        <dbReference type="SAM" id="Phobius"/>
    </source>
</evidence>
<protein>
    <submittedName>
        <fullName evidence="2">Uncharacterized protein</fullName>
    </submittedName>
</protein>
<accession>A0A6A7A4N8</accession>
<gene>
    <name evidence="2" type="ORF">CC86DRAFT_466300</name>
</gene>
<keyword evidence="1" id="KW-0472">Membrane</keyword>
<dbReference type="Proteomes" id="UP000799424">
    <property type="component" value="Unassembled WGS sequence"/>
</dbReference>
<keyword evidence="3" id="KW-1185">Reference proteome</keyword>
<evidence type="ECO:0000313" key="2">
    <source>
        <dbReference type="EMBL" id="KAF2827545.1"/>
    </source>
</evidence>
<name>A0A6A7A4N8_9PLEO</name>
<keyword evidence="1" id="KW-1133">Transmembrane helix</keyword>
<sequence length="171" mass="19541">MLHNTTLARATHLTWIVGHGSTLRTLHLTNCPVIVEIYTNMELDKDWFPIYGRSAGEAILYRIIISWAIILTAFISNLTHLRNVQISFLRTEANSEEFTQGMIAGRYKVYERGQIVTNAYSKTVYEDSLAKDTEAYIMLLKHTGQWRSEFLDGPVDKIGKIGNEGQDDMRD</sequence>
<feature type="transmembrane region" description="Helical" evidence="1">
    <location>
        <begin position="59"/>
        <end position="81"/>
    </location>
</feature>
<keyword evidence="1" id="KW-0812">Transmembrane</keyword>
<dbReference type="OrthoDB" id="3140657at2759"/>